<dbReference type="Pfam" id="PF16810">
    <property type="entry name" value="RXLR"/>
    <property type="match status" value="1"/>
</dbReference>
<keyword evidence="3 5" id="KW-0964">Secreted</keyword>
<gene>
    <name evidence="6" type="ORF">GN958_ATG21218</name>
</gene>
<comment type="similarity">
    <text evidence="2 5">Belongs to the RxLR effector family.</text>
</comment>
<accession>A0A8S9TP02</accession>
<evidence type="ECO:0000313" key="6">
    <source>
        <dbReference type="EMBL" id="KAF4129723.1"/>
    </source>
</evidence>
<dbReference type="Proteomes" id="UP000704712">
    <property type="component" value="Unassembled WGS sequence"/>
</dbReference>
<name>A0A8S9TP02_PHYIN</name>
<reference evidence="6" key="1">
    <citation type="submission" date="2020-03" db="EMBL/GenBank/DDBJ databases">
        <title>Hybrid Assembly of Korean Phytophthora infestans isolates.</title>
        <authorList>
            <person name="Prokchorchik M."/>
            <person name="Lee Y."/>
            <person name="Seo J."/>
            <person name="Cho J.-H."/>
            <person name="Park Y.-E."/>
            <person name="Jang D.-C."/>
            <person name="Im J.-S."/>
            <person name="Choi J.-G."/>
            <person name="Park H.-J."/>
            <person name="Lee G.-B."/>
            <person name="Lee Y.-G."/>
            <person name="Hong S.-Y."/>
            <person name="Cho K."/>
            <person name="Sohn K.H."/>
        </authorList>
    </citation>
    <scope>NUCLEOTIDE SEQUENCE</scope>
    <source>
        <strain evidence="6">KR_2_A2</strain>
    </source>
</reference>
<protein>
    <recommendedName>
        <fullName evidence="5">RxLR effector protein</fullName>
    </recommendedName>
</protein>
<comment type="caution">
    <text evidence="6">The sequence shown here is derived from an EMBL/GenBank/DDBJ whole genome shotgun (WGS) entry which is preliminary data.</text>
</comment>
<sequence length="169" mass="18610">MRLNYVLLAAASTLLARHVTSTPYSANDVALTGVMSLGFIHFVGADQSVSDQSRFLRGGNIDEYDNEERSFVEVVKQAMINNNFVNKLMKKNSFSDIEKIDDLGKLKRISVAADDQLNSAFKLADDAKMSPDDLAKVLKEMPGADNALTGKAKEMYTEYLKTVGGRVHT</sequence>
<feature type="signal peptide" evidence="5">
    <location>
        <begin position="1"/>
        <end position="21"/>
    </location>
</feature>
<evidence type="ECO:0000256" key="2">
    <source>
        <dbReference type="ARBA" id="ARBA00010400"/>
    </source>
</evidence>
<evidence type="ECO:0000256" key="3">
    <source>
        <dbReference type="ARBA" id="ARBA00022525"/>
    </source>
</evidence>
<comment type="domain">
    <text evidence="5">The RxLR-dEER motif acts to carry the protein into the host cell cytoplasm through binding to cell surface phosphatidylinositol-3-phosphate.</text>
</comment>
<comment type="function">
    <text evidence="5">Effector that suppresses plant defense responses during pathogen infection.</text>
</comment>
<keyword evidence="4 5" id="KW-0732">Signal</keyword>
<evidence type="ECO:0000256" key="5">
    <source>
        <dbReference type="RuleBase" id="RU367124"/>
    </source>
</evidence>
<evidence type="ECO:0000256" key="1">
    <source>
        <dbReference type="ARBA" id="ARBA00004613"/>
    </source>
</evidence>
<dbReference type="EMBL" id="JAACNO010002937">
    <property type="protein sequence ID" value="KAF4129723.1"/>
    <property type="molecule type" value="Genomic_DNA"/>
</dbReference>
<dbReference type="AlphaFoldDB" id="A0A8S9TP02"/>
<evidence type="ECO:0000256" key="4">
    <source>
        <dbReference type="ARBA" id="ARBA00022729"/>
    </source>
</evidence>
<feature type="chain" id="PRO_5044976277" description="RxLR effector protein" evidence="5">
    <location>
        <begin position="22"/>
        <end position="169"/>
    </location>
</feature>
<organism evidence="6 7">
    <name type="scientific">Phytophthora infestans</name>
    <name type="common">Potato late blight agent</name>
    <name type="synonym">Botrytis infestans</name>
    <dbReference type="NCBI Taxonomy" id="4787"/>
    <lineage>
        <taxon>Eukaryota</taxon>
        <taxon>Sar</taxon>
        <taxon>Stramenopiles</taxon>
        <taxon>Oomycota</taxon>
        <taxon>Peronosporomycetes</taxon>
        <taxon>Peronosporales</taxon>
        <taxon>Peronosporaceae</taxon>
        <taxon>Phytophthora</taxon>
    </lineage>
</organism>
<proteinExistence type="inferred from homology"/>
<dbReference type="InterPro" id="IPR031825">
    <property type="entry name" value="RXLR"/>
</dbReference>
<evidence type="ECO:0000313" key="7">
    <source>
        <dbReference type="Proteomes" id="UP000704712"/>
    </source>
</evidence>
<comment type="subcellular location">
    <subcellularLocation>
        <location evidence="1 5">Secreted</location>
    </subcellularLocation>
</comment>